<name>A0A2M4D9S4_ANODA</name>
<evidence type="ECO:0000256" key="2">
    <source>
        <dbReference type="SAM" id="SignalP"/>
    </source>
</evidence>
<evidence type="ECO:0000256" key="1">
    <source>
        <dbReference type="SAM" id="MobiDB-lite"/>
    </source>
</evidence>
<evidence type="ECO:0000313" key="3">
    <source>
        <dbReference type="EMBL" id="MBW73808.1"/>
    </source>
</evidence>
<sequence length="104" mass="10937">MLAAFFCMDFIFFAAVSVGSPSSTNAMARFALRVRSLSLARFFNASASPLTSDTRPAGTARITSERLEPVVRSMLASISSSPSSSRSSCGSRSVSSLDSSSSPR</sequence>
<feature type="chain" id="PRO_5014902044" evidence="2">
    <location>
        <begin position="20"/>
        <end position="104"/>
    </location>
</feature>
<proteinExistence type="predicted"/>
<keyword evidence="2" id="KW-0732">Signal</keyword>
<reference evidence="3" key="1">
    <citation type="submission" date="2018-01" db="EMBL/GenBank/DDBJ databases">
        <title>An insight into the sialome of Amazonian anophelines.</title>
        <authorList>
            <person name="Ribeiro J.M."/>
            <person name="Scarpassa V."/>
            <person name="Calvo E."/>
        </authorList>
    </citation>
    <scope>NUCLEOTIDE SEQUENCE</scope>
</reference>
<feature type="signal peptide" evidence="2">
    <location>
        <begin position="1"/>
        <end position="19"/>
    </location>
</feature>
<organism evidence="3">
    <name type="scientific">Anopheles darlingi</name>
    <name type="common">Mosquito</name>
    <dbReference type="NCBI Taxonomy" id="43151"/>
    <lineage>
        <taxon>Eukaryota</taxon>
        <taxon>Metazoa</taxon>
        <taxon>Ecdysozoa</taxon>
        <taxon>Arthropoda</taxon>
        <taxon>Hexapoda</taxon>
        <taxon>Insecta</taxon>
        <taxon>Pterygota</taxon>
        <taxon>Neoptera</taxon>
        <taxon>Endopterygota</taxon>
        <taxon>Diptera</taxon>
        <taxon>Nematocera</taxon>
        <taxon>Culicoidea</taxon>
        <taxon>Culicidae</taxon>
        <taxon>Anophelinae</taxon>
        <taxon>Anopheles</taxon>
    </lineage>
</organism>
<feature type="region of interest" description="Disordered" evidence="1">
    <location>
        <begin position="78"/>
        <end position="104"/>
    </location>
</feature>
<dbReference type="EMBL" id="GGFL01009630">
    <property type="protein sequence ID" value="MBW73808.1"/>
    <property type="molecule type" value="Transcribed_RNA"/>
</dbReference>
<protein>
    <submittedName>
        <fullName evidence="3">Putative secreted protein</fullName>
    </submittedName>
</protein>
<dbReference type="AlphaFoldDB" id="A0A2M4D9S4"/>
<accession>A0A2M4D9S4</accession>